<dbReference type="GeneID" id="56306287"/>
<protein>
    <submittedName>
        <fullName evidence="2">DUF4845 domain-containing protein</fullName>
    </submittedName>
</protein>
<comment type="caution">
    <text evidence="2">The sequence shown here is derived from an EMBL/GenBank/DDBJ whole genome shotgun (WGS) entry which is preliminary data.</text>
</comment>
<dbReference type="AlphaFoldDB" id="A0A3D3G342"/>
<organism evidence="2 4">
    <name type="scientific">Acinetobacter radioresistens</name>
    <dbReference type="NCBI Taxonomy" id="40216"/>
    <lineage>
        <taxon>Bacteria</taxon>
        <taxon>Pseudomonadati</taxon>
        <taxon>Pseudomonadota</taxon>
        <taxon>Gammaproteobacteria</taxon>
        <taxon>Moraxellales</taxon>
        <taxon>Moraxellaceae</taxon>
        <taxon>Acinetobacter</taxon>
    </lineage>
</organism>
<sequence>MRNAQQGTSYITILFAIIVFAMVVKAVVAIWPAYWDNRVINSQIEELLKDSPADITPAKFTQQMDQRLDMNNIDDLQFKDIAQVSNDQGLHVNTRYEVRKPFLLNIDLVLKFEKSFDQRSL</sequence>
<proteinExistence type="predicted"/>
<accession>A0A3D3G342</accession>
<keyword evidence="1" id="KW-0472">Membrane</keyword>
<dbReference type="Proteomes" id="UP000314285">
    <property type="component" value="Unassembled WGS sequence"/>
</dbReference>
<evidence type="ECO:0000313" key="3">
    <source>
        <dbReference type="EMBL" id="TNX93062.1"/>
    </source>
</evidence>
<dbReference type="KEGG" id="arj:DOM24_09335"/>
<gene>
    <name evidence="2" type="ORF">DIC32_14390</name>
    <name evidence="3" type="ORF">FHY67_05740</name>
</gene>
<evidence type="ECO:0000313" key="5">
    <source>
        <dbReference type="Proteomes" id="UP000314285"/>
    </source>
</evidence>
<dbReference type="RefSeq" id="WP_005027002.1">
    <property type="nucleotide sequence ID" value="NZ_CP027365.1"/>
</dbReference>
<feature type="transmembrane region" description="Helical" evidence="1">
    <location>
        <begin position="12"/>
        <end position="35"/>
    </location>
</feature>
<dbReference type="InterPro" id="IPR032314">
    <property type="entry name" value="DUF4845"/>
</dbReference>
<dbReference type="Proteomes" id="UP000262257">
    <property type="component" value="Unassembled WGS sequence"/>
</dbReference>
<dbReference type="EMBL" id="DPXL01000181">
    <property type="protein sequence ID" value="HCM32460.1"/>
    <property type="molecule type" value="Genomic_DNA"/>
</dbReference>
<evidence type="ECO:0000313" key="2">
    <source>
        <dbReference type="EMBL" id="HCM32460.1"/>
    </source>
</evidence>
<keyword evidence="1" id="KW-0812">Transmembrane</keyword>
<reference evidence="2 4" key="1">
    <citation type="journal article" date="2018" name="Nat. Biotechnol.">
        <title>A standardized bacterial taxonomy based on genome phylogeny substantially revises the tree of life.</title>
        <authorList>
            <person name="Parks D.H."/>
            <person name="Chuvochina M."/>
            <person name="Waite D.W."/>
            <person name="Rinke C."/>
            <person name="Skarshewski A."/>
            <person name="Chaumeil P.A."/>
            <person name="Hugenholtz P."/>
        </authorList>
    </citation>
    <scope>NUCLEOTIDE SEQUENCE [LARGE SCALE GENOMIC DNA]</scope>
    <source>
        <strain evidence="2">UBA10045</strain>
    </source>
</reference>
<name>A0A3D3G342_ACIRA</name>
<dbReference type="EMBL" id="VFBM01000003">
    <property type="protein sequence ID" value="TNX93062.1"/>
    <property type="molecule type" value="Genomic_DNA"/>
</dbReference>
<dbReference type="Pfam" id="PF16137">
    <property type="entry name" value="DUF4845"/>
    <property type="match status" value="1"/>
</dbReference>
<evidence type="ECO:0000313" key="4">
    <source>
        <dbReference type="Proteomes" id="UP000262257"/>
    </source>
</evidence>
<keyword evidence="1" id="KW-1133">Transmembrane helix</keyword>
<evidence type="ECO:0000256" key="1">
    <source>
        <dbReference type="SAM" id="Phobius"/>
    </source>
</evidence>
<reference evidence="3 5" key="2">
    <citation type="submission" date="2019-06" db="EMBL/GenBank/DDBJ databases">
        <title>Genome of Acinetobacter radioresistens APH1, a phenol degrading strain.</title>
        <authorList>
            <person name="Liu Y."/>
        </authorList>
    </citation>
    <scope>NUCLEOTIDE SEQUENCE [LARGE SCALE GENOMIC DNA]</scope>
    <source>
        <strain evidence="3 5">APH1</strain>
    </source>
</reference>